<evidence type="ECO:0000256" key="4">
    <source>
        <dbReference type="ARBA" id="ARBA00022824"/>
    </source>
</evidence>
<keyword evidence="2" id="KW-0813">Transport</keyword>
<dbReference type="PANTHER" id="PTHR31651">
    <property type="match status" value="1"/>
</dbReference>
<dbReference type="InterPro" id="IPR004776">
    <property type="entry name" value="Mem_transp_PIN-like"/>
</dbReference>
<feature type="transmembrane region" description="Helical" evidence="10">
    <location>
        <begin position="319"/>
        <end position="347"/>
    </location>
</feature>
<accession>A0AAN9ES83</accession>
<feature type="transmembrane region" description="Helical" evidence="10">
    <location>
        <begin position="389"/>
        <end position="410"/>
    </location>
</feature>
<keyword evidence="3 10" id="KW-0812">Transmembrane</keyword>
<feature type="transmembrane region" description="Helical" evidence="10">
    <location>
        <begin position="70"/>
        <end position="94"/>
    </location>
</feature>
<reference evidence="11 12" key="1">
    <citation type="submission" date="2024-01" db="EMBL/GenBank/DDBJ databases">
        <title>The genomes of 5 underutilized Papilionoideae crops provide insights into root nodulation and disease resistance.</title>
        <authorList>
            <person name="Yuan L."/>
        </authorList>
    </citation>
    <scope>NUCLEOTIDE SEQUENCE [LARGE SCALE GENOMIC DNA]</scope>
    <source>
        <strain evidence="11">LY-2023</strain>
        <tissue evidence="11">Leaf</tissue>
    </source>
</reference>
<dbReference type="GO" id="GO:0080162">
    <property type="term" value="P:endoplasmic reticulum to cytosol auxin transport"/>
    <property type="evidence" value="ECO:0007669"/>
    <property type="project" value="InterPro"/>
</dbReference>
<dbReference type="GO" id="GO:0005789">
    <property type="term" value="C:endoplasmic reticulum membrane"/>
    <property type="evidence" value="ECO:0007669"/>
    <property type="project" value="UniProtKB-SubCell"/>
</dbReference>
<feature type="transmembrane region" description="Helical" evidence="10">
    <location>
        <begin position="147"/>
        <end position="165"/>
    </location>
</feature>
<organism evidence="11 12">
    <name type="scientific">Clitoria ternatea</name>
    <name type="common">Butterfly pea</name>
    <dbReference type="NCBI Taxonomy" id="43366"/>
    <lineage>
        <taxon>Eukaryota</taxon>
        <taxon>Viridiplantae</taxon>
        <taxon>Streptophyta</taxon>
        <taxon>Embryophyta</taxon>
        <taxon>Tracheophyta</taxon>
        <taxon>Spermatophyta</taxon>
        <taxon>Magnoliopsida</taxon>
        <taxon>eudicotyledons</taxon>
        <taxon>Gunneridae</taxon>
        <taxon>Pentapetalae</taxon>
        <taxon>rosids</taxon>
        <taxon>fabids</taxon>
        <taxon>Fabales</taxon>
        <taxon>Fabaceae</taxon>
        <taxon>Papilionoideae</taxon>
        <taxon>50 kb inversion clade</taxon>
        <taxon>NPAAA clade</taxon>
        <taxon>indigoferoid/millettioid clade</taxon>
        <taxon>Phaseoleae</taxon>
        <taxon>Clitoria</taxon>
    </lineage>
</organism>
<evidence type="ECO:0000256" key="10">
    <source>
        <dbReference type="SAM" id="Phobius"/>
    </source>
</evidence>
<dbReference type="EMBL" id="JAYKXN010000008">
    <property type="protein sequence ID" value="KAK7262787.1"/>
    <property type="molecule type" value="Genomic_DNA"/>
</dbReference>
<evidence type="ECO:0000256" key="7">
    <source>
        <dbReference type="ARBA" id="ARBA00023294"/>
    </source>
</evidence>
<evidence type="ECO:0000313" key="12">
    <source>
        <dbReference type="Proteomes" id="UP001359559"/>
    </source>
</evidence>
<feature type="transmembrane region" description="Helical" evidence="10">
    <location>
        <begin position="353"/>
        <end position="377"/>
    </location>
</feature>
<evidence type="ECO:0000256" key="6">
    <source>
        <dbReference type="ARBA" id="ARBA00023136"/>
    </source>
</evidence>
<dbReference type="AlphaFoldDB" id="A0AAN9ES83"/>
<protein>
    <recommendedName>
        <fullName evidence="13">Protein PIN-LIKES 3</fullName>
    </recommendedName>
</protein>
<feature type="transmembrane region" description="Helical" evidence="10">
    <location>
        <begin position="244"/>
        <end position="266"/>
    </location>
</feature>
<keyword evidence="5 10" id="KW-1133">Transmembrane helix</keyword>
<comment type="subcellular location">
    <subcellularLocation>
        <location evidence="1">Endoplasmic reticulum membrane</location>
        <topology evidence="1">Multi-pass membrane protein</topology>
    </subcellularLocation>
</comment>
<dbReference type="PANTHER" id="PTHR31651:SF33">
    <property type="entry name" value="PROTEIN PIN-LIKES 1"/>
    <property type="match status" value="1"/>
</dbReference>
<proteinExistence type="inferred from homology"/>
<feature type="transmembrane region" description="Helical" evidence="10">
    <location>
        <begin position="106"/>
        <end position="127"/>
    </location>
</feature>
<keyword evidence="6 10" id="KW-0472">Membrane</keyword>
<evidence type="ECO:0000256" key="5">
    <source>
        <dbReference type="ARBA" id="ARBA00022989"/>
    </source>
</evidence>
<keyword evidence="12" id="KW-1185">Reference proteome</keyword>
<dbReference type="Proteomes" id="UP001359559">
    <property type="component" value="Unassembled WGS sequence"/>
</dbReference>
<comment type="similarity">
    <text evidence="9">Belongs to the auxin efflux carrier (TC 2.A.69.2) family.</text>
</comment>
<evidence type="ECO:0000256" key="3">
    <source>
        <dbReference type="ARBA" id="ARBA00022692"/>
    </source>
</evidence>
<evidence type="ECO:0000256" key="2">
    <source>
        <dbReference type="ARBA" id="ARBA00022448"/>
    </source>
</evidence>
<evidence type="ECO:0000256" key="8">
    <source>
        <dbReference type="ARBA" id="ARBA00025100"/>
    </source>
</evidence>
<dbReference type="GO" id="GO:0009734">
    <property type="term" value="P:auxin-activated signaling pathway"/>
    <property type="evidence" value="ECO:0007669"/>
    <property type="project" value="UniProtKB-KW"/>
</dbReference>
<evidence type="ECO:0000256" key="9">
    <source>
        <dbReference type="ARBA" id="ARBA00025752"/>
    </source>
</evidence>
<comment type="function">
    <text evidence="8">Involved in cellular auxin homeostasis by regulating auxin metabolism. Regulates intracellular auxin accumulation at the endoplasmic reticulum and thus auxin availability for nuclear auxin signaling.</text>
</comment>
<dbReference type="InterPro" id="IPR045033">
    <property type="entry name" value="PILS1/3/4/5/7"/>
</dbReference>
<keyword evidence="4" id="KW-0256">Endoplasmic reticulum</keyword>
<gene>
    <name evidence="11" type="ORF">RJT34_30367</name>
</gene>
<keyword evidence="7" id="KW-0927">Auxin signaling pathway</keyword>
<sequence>MGLIELFTVASFPVIKVLLVTALGLFLALDYTSILGDDARNKVNRLVFYVFNPSLVGSNLAKTITFESFLLLWFMPVNILGTFILGSALGWILIKITRPPKHIEGLILGCCSAGNLGNLPIVIIPAICKENGSPFGEPDVCHQYGMAYASLSMAIGAVYLWSYVYNIMRISAMRIQIEDNASHDSSKLKASGEIPESLPDNFSDSTKDAMDDAYTILLPDSESEEKASFSNKIKHQLRKISSNLNFKALCAPSTLGAVAGFIIGVIPQIRDFIVGSNAPLRVVEESASMLGEAAIPTVTLIMGANLLKGLKGTRPPLWIVVGIVAVRYILLPLLGVVVVKGAIHLGLVQSDPLYQFVLLLQYALPPAMNIGTMAQLFGSGESECSVIMLWTYALASIAVTLWSTYFMWLVS</sequence>
<evidence type="ECO:0008006" key="13">
    <source>
        <dbReference type="Google" id="ProtNLM"/>
    </source>
</evidence>
<evidence type="ECO:0000256" key="1">
    <source>
        <dbReference type="ARBA" id="ARBA00004477"/>
    </source>
</evidence>
<evidence type="ECO:0000313" key="11">
    <source>
        <dbReference type="EMBL" id="KAK7262787.1"/>
    </source>
</evidence>
<name>A0AAN9ES83_CLITE</name>
<feature type="transmembrane region" description="Helical" evidence="10">
    <location>
        <begin position="12"/>
        <end position="34"/>
    </location>
</feature>
<comment type="caution">
    <text evidence="11">The sequence shown here is derived from an EMBL/GenBank/DDBJ whole genome shotgun (WGS) entry which is preliminary data.</text>
</comment>
<dbReference type="Pfam" id="PF03547">
    <property type="entry name" value="Mem_trans"/>
    <property type="match status" value="1"/>
</dbReference>